<dbReference type="InterPro" id="IPR000792">
    <property type="entry name" value="Tscrpt_reg_LuxR_C"/>
</dbReference>
<dbReference type="CDD" id="cd06170">
    <property type="entry name" value="LuxR_C_like"/>
    <property type="match status" value="1"/>
</dbReference>
<dbReference type="EMBL" id="LN899826">
    <property type="protein sequence ID" value="CUV40171.1"/>
    <property type="molecule type" value="Genomic_DNA"/>
</dbReference>
<dbReference type="Pfam" id="PF00196">
    <property type="entry name" value="GerE"/>
    <property type="match status" value="1"/>
</dbReference>
<reference evidence="15 18" key="4">
    <citation type="submission" date="2019-04" db="EMBL/GenBank/DDBJ databases">
        <title>Complete Genome of UW386 and Higher Quality Genome of UW700.</title>
        <authorList>
            <person name="Jacobs J."/>
            <person name="Perez A."/>
            <person name="Steidl O."/>
            <person name="Allen C."/>
        </authorList>
    </citation>
    <scope>NUCLEOTIDE SEQUENCE [LARGE SCALE GENOMIC DNA]</scope>
    <source>
        <strain evidence="15 18">UW386</strain>
    </source>
</reference>
<evidence type="ECO:0000256" key="1">
    <source>
        <dbReference type="ARBA" id="ARBA00023015"/>
    </source>
</evidence>
<dbReference type="GO" id="GO:0006355">
    <property type="term" value="P:regulation of DNA-templated transcription"/>
    <property type="evidence" value="ECO:0007669"/>
    <property type="project" value="InterPro"/>
</dbReference>
<dbReference type="InterPro" id="IPR016032">
    <property type="entry name" value="Sig_transdc_resp-reg_C-effctor"/>
</dbReference>
<dbReference type="SUPFAM" id="SSF55785">
    <property type="entry name" value="PYP-like sensor domain (PAS domain)"/>
    <property type="match status" value="1"/>
</dbReference>
<dbReference type="EMBL" id="LN899824">
    <property type="protein sequence ID" value="CUV27530.1"/>
    <property type="molecule type" value="Genomic_DNA"/>
</dbReference>
<dbReference type="Proteomes" id="UP000262427">
    <property type="component" value="Chromosome CM"/>
</dbReference>
<dbReference type="RefSeq" id="WP_011001513.1">
    <property type="nucleotide sequence ID" value="NZ_CP103852.1"/>
</dbReference>
<evidence type="ECO:0000313" key="9">
    <source>
        <dbReference type="EMBL" id="CUV27530.1"/>
    </source>
</evidence>
<dbReference type="Gene3D" id="1.10.10.10">
    <property type="entry name" value="Winged helix-like DNA-binding domain superfamily/Winged helix DNA-binding domain"/>
    <property type="match status" value="1"/>
</dbReference>
<dbReference type="EMBL" id="LN899827">
    <property type="protein sequence ID" value="CUV47884.1"/>
    <property type="molecule type" value="Genomic_DNA"/>
</dbReference>
<dbReference type="EMBL" id="LN899821">
    <property type="protein sequence ID" value="CUV16827.1"/>
    <property type="molecule type" value="Genomic_DNA"/>
</dbReference>
<dbReference type="GO" id="GO:0003677">
    <property type="term" value="F:DNA binding"/>
    <property type="evidence" value="ECO:0007669"/>
    <property type="project" value="UniProtKB-KW"/>
</dbReference>
<dbReference type="PATRIC" id="fig|305.106.peg.5215"/>
<dbReference type="Gene3D" id="3.30.450.20">
    <property type="entry name" value="PAS domain"/>
    <property type="match status" value="1"/>
</dbReference>
<dbReference type="InterPro" id="IPR036388">
    <property type="entry name" value="WH-like_DNA-bd_sf"/>
</dbReference>
<evidence type="ECO:0000313" key="12">
    <source>
        <dbReference type="EMBL" id="CUV47884.1"/>
    </source>
</evidence>
<evidence type="ECO:0000313" key="17">
    <source>
        <dbReference type="Proteomes" id="UP000262427"/>
    </source>
</evidence>
<reference evidence="5" key="2">
    <citation type="submission" date="2018-01" db="EMBL/GenBank/DDBJ databases">
        <title>Ralstonia pseudosolanacearum P824 infects blueberry.</title>
        <authorList>
            <person name="Bocsanczy A.M."/>
            <person name="Norman D.J."/>
        </authorList>
    </citation>
    <scope>NUCLEOTIDE SEQUENCE</scope>
    <source>
        <strain evidence="5">P824</strain>
    </source>
</reference>
<dbReference type="PANTHER" id="PTHR44688:SF16">
    <property type="entry name" value="DNA-BINDING TRANSCRIPTIONAL ACTIVATOR DEVR_DOSR"/>
    <property type="match status" value="1"/>
</dbReference>
<dbReference type="EMBL" id="CP025741">
    <property type="protein sequence ID" value="AYA46435.1"/>
    <property type="molecule type" value="Genomic_DNA"/>
</dbReference>
<evidence type="ECO:0000313" key="5">
    <source>
        <dbReference type="EMBL" id="AYA46435.1"/>
    </source>
</evidence>
<evidence type="ECO:0000313" key="15">
    <source>
        <dbReference type="EMBL" id="QCX49393.1"/>
    </source>
</evidence>
<sequence length="181" mass="20534">MPALDYQTAFQLAPVGMVMSRERVMVDVNEEAARIFGHPRTAMIGQSFELLYPTHDEYERTGARIVPIMNARGSYSDERIMKRANGELFWCHVTGRALDRTRPLGEGIWTFEDLSAHRPVTAALTPRERDIAAQLVEGKTSKQIGKQLDISPRTVEIYRARLMKKYAASTSLELVQRLMGH</sequence>
<dbReference type="NCBIfam" id="TIGR00229">
    <property type="entry name" value="sensory_box"/>
    <property type="match status" value="1"/>
</dbReference>
<organism evidence="11">
    <name type="scientific">Ralstonia solanacearum</name>
    <name type="common">Pseudomonas solanacearum</name>
    <dbReference type="NCBI Taxonomy" id="305"/>
    <lineage>
        <taxon>Bacteria</taxon>
        <taxon>Pseudomonadati</taxon>
        <taxon>Pseudomonadota</taxon>
        <taxon>Betaproteobacteria</taxon>
        <taxon>Burkholderiales</taxon>
        <taxon>Burkholderiaceae</taxon>
        <taxon>Ralstonia</taxon>
        <taxon>Ralstonia solanacearum species complex</taxon>
    </lineage>
</organism>
<feature type="domain" description="HTH luxR-type" evidence="4">
    <location>
        <begin position="117"/>
        <end position="181"/>
    </location>
</feature>
<dbReference type="Pfam" id="PF13426">
    <property type="entry name" value="PAS_9"/>
    <property type="match status" value="1"/>
</dbReference>
<proteinExistence type="predicted"/>
<keyword evidence="3" id="KW-0804">Transcription</keyword>
<dbReference type="InterPro" id="IPR035965">
    <property type="entry name" value="PAS-like_dom_sf"/>
</dbReference>
<evidence type="ECO:0000313" key="7">
    <source>
        <dbReference type="EMBL" id="CUV16827.1"/>
    </source>
</evidence>
<evidence type="ECO:0000313" key="8">
    <source>
        <dbReference type="EMBL" id="CUV23419.1"/>
    </source>
</evidence>
<reference evidence="17" key="3">
    <citation type="submission" date="2018-01" db="EMBL/GenBank/DDBJ databases">
        <title>Raltonia solanacearum P824 infects blueberry.</title>
        <authorList>
            <person name="Bocsanczy A.M."/>
            <person name="Norman D.J."/>
        </authorList>
    </citation>
    <scope>NUCLEOTIDE SEQUENCE [LARGE SCALE GENOMIC DNA]</scope>
    <source>
        <strain evidence="17">P824</strain>
    </source>
</reference>
<dbReference type="Proteomes" id="UP000310553">
    <property type="component" value="Chromosome"/>
</dbReference>
<evidence type="ECO:0000313" key="6">
    <source>
        <dbReference type="EMBL" id="CUV14386.1"/>
    </source>
</evidence>
<dbReference type="EMBL" id="LN899823">
    <property type="protein sequence ID" value="CUV23419.1"/>
    <property type="molecule type" value="Genomic_DNA"/>
</dbReference>
<dbReference type="PANTHER" id="PTHR44688">
    <property type="entry name" value="DNA-BINDING TRANSCRIPTIONAL ACTIVATOR DEVR_DOSR"/>
    <property type="match status" value="1"/>
</dbReference>
<dbReference type="InterPro" id="IPR000014">
    <property type="entry name" value="PAS"/>
</dbReference>
<reference evidence="11" key="1">
    <citation type="submission" date="2015-10" db="EMBL/GenBank/DDBJ databases">
        <authorList>
            <person name="Gilbert D.G."/>
        </authorList>
    </citation>
    <scope>NUCLEOTIDE SEQUENCE</scope>
    <source>
        <strain evidence="11">Phyl III-seqv23</strain>
    </source>
</reference>
<evidence type="ECO:0000313" key="10">
    <source>
        <dbReference type="EMBL" id="CUV35485.1"/>
    </source>
</evidence>
<evidence type="ECO:0000259" key="4">
    <source>
        <dbReference type="PROSITE" id="PS50043"/>
    </source>
</evidence>
<protein>
    <submittedName>
        <fullName evidence="16">LuxR C-terminal-related transcriptional regulator</fullName>
    </submittedName>
    <submittedName>
        <fullName evidence="15">PAS domain-containing protein</fullName>
    </submittedName>
    <submittedName>
        <fullName evidence="11">Response regulator</fullName>
    </submittedName>
    <submittedName>
        <fullName evidence="5">Transcriptional regulator UhpA</fullName>
    </submittedName>
</protein>
<gene>
    <name evidence="15" type="ORF">E7Z57_09920</name>
    <name evidence="16" type="ORF">LH706_08745</name>
    <name evidence="7" type="ORF">PSS4_v1_180083</name>
    <name evidence="14" type="ORF">RD1301_v1_2400007</name>
    <name evidence="5" type="ORF">RSP824_08005</name>
    <name evidence="8" type="ORF">RUN1744_v1_400019</name>
    <name evidence="9" type="ORF">RUN1985_v1_80025</name>
    <name evidence="13" type="ORF">RUN215_v1_190045</name>
    <name evidence="6" type="ORF">RUN39_v1_780015</name>
    <name evidence="10" type="ORF">TD1301_v1_1470007</name>
    <name evidence="11" type="ORF">TF3108_v1_420022</name>
    <name evidence="12" type="ORF">TO10_v1_1210004</name>
</gene>
<dbReference type="AlphaFoldDB" id="A0A0K1ZK37"/>
<dbReference type="SUPFAM" id="SSF46894">
    <property type="entry name" value="C-terminal effector domain of the bipartite response regulators"/>
    <property type="match status" value="1"/>
</dbReference>
<evidence type="ECO:0000313" key="16">
    <source>
        <dbReference type="EMBL" id="UZF16499.1"/>
    </source>
</evidence>
<keyword evidence="1" id="KW-0805">Transcription regulation</keyword>
<evidence type="ECO:0000313" key="18">
    <source>
        <dbReference type="Proteomes" id="UP000310553"/>
    </source>
</evidence>
<dbReference type="PRINTS" id="PR00038">
    <property type="entry name" value="HTHLUXR"/>
</dbReference>
<evidence type="ECO:0000313" key="11">
    <source>
        <dbReference type="EMBL" id="CUV40171.1"/>
    </source>
</evidence>
<reference evidence="16" key="5">
    <citation type="submission" date="2021-10" db="EMBL/GenBank/DDBJ databases">
        <title>Complete genome sequences of five Ralstonia solancearum strains isolated from sunflower.</title>
        <authorList>
            <person name="She X."/>
            <person name="He Z."/>
        </authorList>
    </citation>
    <scope>NUCLEOTIDE SEQUENCE</scope>
    <source>
        <strain evidence="16">RS638</strain>
    </source>
</reference>
<dbReference type="CDD" id="cd00130">
    <property type="entry name" value="PAS"/>
    <property type="match status" value="1"/>
</dbReference>
<evidence type="ECO:0000256" key="3">
    <source>
        <dbReference type="ARBA" id="ARBA00023163"/>
    </source>
</evidence>
<evidence type="ECO:0000313" key="14">
    <source>
        <dbReference type="EMBL" id="CUV62553.1"/>
    </source>
</evidence>
<keyword evidence="2" id="KW-0238">DNA-binding</keyword>
<name>A0A0K1ZK37_RALSL</name>
<dbReference type="PROSITE" id="PS50043">
    <property type="entry name" value="HTH_LUXR_2"/>
    <property type="match status" value="1"/>
</dbReference>
<evidence type="ECO:0000256" key="2">
    <source>
        <dbReference type="ARBA" id="ARBA00023125"/>
    </source>
</evidence>
<accession>A0A0K1ZK37</accession>
<dbReference type="SMART" id="SM00091">
    <property type="entry name" value="PAS"/>
    <property type="match status" value="1"/>
</dbReference>
<dbReference type="EMBL" id="LN899819">
    <property type="protein sequence ID" value="CUV14386.1"/>
    <property type="molecule type" value="Genomic_DNA"/>
</dbReference>
<dbReference type="SMART" id="SM00421">
    <property type="entry name" value="HTH_LUXR"/>
    <property type="match status" value="1"/>
</dbReference>
<dbReference type="EMBL" id="CP085043">
    <property type="protein sequence ID" value="UZF16499.1"/>
    <property type="molecule type" value="Genomic_DNA"/>
</dbReference>
<dbReference type="EMBL" id="LN899825">
    <property type="protein sequence ID" value="CUV35485.1"/>
    <property type="molecule type" value="Genomic_DNA"/>
</dbReference>
<dbReference type="EMBL" id="LN899820">
    <property type="protein sequence ID" value="CUV53926.1"/>
    <property type="molecule type" value="Genomic_DNA"/>
</dbReference>
<dbReference type="PROSITE" id="PS00622">
    <property type="entry name" value="HTH_LUXR_1"/>
    <property type="match status" value="1"/>
</dbReference>
<dbReference type="EMBL" id="LN899822">
    <property type="protein sequence ID" value="CUV62553.1"/>
    <property type="molecule type" value="Genomic_DNA"/>
</dbReference>
<dbReference type="EMBL" id="CP039339">
    <property type="protein sequence ID" value="QCX49393.1"/>
    <property type="molecule type" value="Genomic_DNA"/>
</dbReference>
<evidence type="ECO:0000313" key="13">
    <source>
        <dbReference type="EMBL" id="CUV53926.1"/>
    </source>
</evidence>